<feature type="transmembrane region" description="Helical" evidence="1">
    <location>
        <begin position="6"/>
        <end position="23"/>
    </location>
</feature>
<feature type="domain" description="Glycosyltransferase 2-like" evidence="2">
    <location>
        <begin position="43"/>
        <end position="181"/>
    </location>
</feature>
<dbReference type="PANTHER" id="PTHR43646">
    <property type="entry name" value="GLYCOSYLTRANSFERASE"/>
    <property type="match status" value="1"/>
</dbReference>
<organism evidence="3 4">
    <name type="scientific">Alkalibacillus flavidus</name>
    <dbReference type="NCBI Taxonomy" id="546021"/>
    <lineage>
        <taxon>Bacteria</taxon>
        <taxon>Bacillati</taxon>
        <taxon>Bacillota</taxon>
        <taxon>Bacilli</taxon>
        <taxon>Bacillales</taxon>
        <taxon>Bacillaceae</taxon>
        <taxon>Alkalibacillus</taxon>
    </lineage>
</organism>
<name>A0ABV2KT76_9BACI</name>
<feature type="transmembrane region" description="Helical" evidence="1">
    <location>
        <begin position="335"/>
        <end position="353"/>
    </location>
</feature>
<keyword evidence="1" id="KW-0812">Transmembrane</keyword>
<protein>
    <submittedName>
        <fullName evidence="3">Glycosyltransferase involved in cell wall biosynthesis</fullName>
    </submittedName>
</protein>
<dbReference type="RefSeq" id="WP_354219398.1">
    <property type="nucleotide sequence ID" value="NZ_JBEPMX010000003.1"/>
</dbReference>
<dbReference type="InterPro" id="IPR001173">
    <property type="entry name" value="Glyco_trans_2-like"/>
</dbReference>
<evidence type="ECO:0000313" key="4">
    <source>
        <dbReference type="Proteomes" id="UP001549167"/>
    </source>
</evidence>
<dbReference type="SUPFAM" id="SSF53448">
    <property type="entry name" value="Nucleotide-diphospho-sugar transferases"/>
    <property type="match status" value="1"/>
</dbReference>
<keyword evidence="4" id="KW-1185">Reference proteome</keyword>
<dbReference type="Pfam" id="PF00535">
    <property type="entry name" value="Glycos_transf_2"/>
    <property type="match status" value="1"/>
</dbReference>
<sequence length="369" mass="42785">MTTLLWIVTIWLLAQLGFVMYNMRIYPKMGARHDDSHANETVSVLIPARNEADNIEACIQSIERQTVQPVEVFVLDDQSTDDTAVKLKALRARYQRLSFWQGEQLPDGWKGKVFACHQLAKHAKGDWLLFIDADVRLDERALEALTPHLHTQQRGIISGFPKQIVKTQLERFLVTMMQFVILCHLPVRQITRSNDPKFAAAHGGFVAVENHTYNRIGGHESIKDAIVDDMALMKRVKQHSEPAQLLKIDRYVWMRMYHNASDVWRGYMKNIFTGLNRNYLLMIVVVFMYTLLYTLPLVTIWVPEWRLLSASALWLAIITKLLVDWWSGVRQWHGLGMAISALLMVILLLQSAWTSIRKRGYVWKGRRYL</sequence>
<evidence type="ECO:0000259" key="2">
    <source>
        <dbReference type="Pfam" id="PF00535"/>
    </source>
</evidence>
<proteinExistence type="predicted"/>
<comment type="caution">
    <text evidence="3">The sequence shown here is derived from an EMBL/GenBank/DDBJ whole genome shotgun (WGS) entry which is preliminary data.</text>
</comment>
<gene>
    <name evidence="3" type="ORF">ABID56_000880</name>
</gene>
<dbReference type="Proteomes" id="UP001549167">
    <property type="component" value="Unassembled WGS sequence"/>
</dbReference>
<dbReference type="EMBL" id="JBEPMX010000003">
    <property type="protein sequence ID" value="MET3682790.1"/>
    <property type="molecule type" value="Genomic_DNA"/>
</dbReference>
<evidence type="ECO:0000313" key="3">
    <source>
        <dbReference type="EMBL" id="MET3682790.1"/>
    </source>
</evidence>
<evidence type="ECO:0000256" key="1">
    <source>
        <dbReference type="SAM" id="Phobius"/>
    </source>
</evidence>
<dbReference type="CDD" id="cd00761">
    <property type="entry name" value="Glyco_tranf_GTA_type"/>
    <property type="match status" value="1"/>
</dbReference>
<feature type="transmembrane region" description="Helical" evidence="1">
    <location>
        <begin position="279"/>
        <end position="301"/>
    </location>
</feature>
<keyword evidence="1" id="KW-1133">Transmembrane helix</keyword>
<dbReference type="InterPro" id="IPR029044">
    <property type="entry name" value="Nucleotide-diphossugar_trans"/>
</dbReference>
<keyword evidence="1" id="KW-0472">Membrane</keyword>
<reference evidence="3 4" key="1">
    <citation type="submission" date="2024-06" db="EMBL/GenBank/DDBJ databases">
        <title>Genomic Encyclopedia of Type Strains, Phase IV (KMG-IV): sequencing the most valuable type-strain genomes for metagenomic binning, comparative biology and taxonomic classification.</title>
        <authorList>
            <person name="Goeker M."/>
        </authorList>
    </citation>
    <scope>NUCLEOTIDE SEQUENCE [LARGE SCALE GENOMIC DNA]</scope>
    <source>
        <strain evidence="3 4">DSM 23520</strain>
    </source>
</reference>
<accession>A0ABV2KT76</accession>
<dbReference type="PANTHER" id="PTHR43646:SF3">
    <property type="entry name" value="SLR1566 PROTEIN"/>
    <property type="match status" value="1"/>
</dbReference>
<dbReference type="Gene3D" id="3.90.550.10">
    <property type="entry name" value="Spore Coat Polysaccharide Biosynthesis Protein SpsA, Chain A"/>
    <property type="match status" value="1"/>
</dbReference>